<dbReference type="InterPro" id="IPR000210">
    <property type="entry name" value="BTB/POZ_dom"/>
</dbReference>
<feature type="domain" description="BTB" evidence="3">
    <location>
        <begin position="60"/>
        <end position="128"/>
    </location>
</feature>
<proteinExistence type="predicted"/>
<keyword evidence="2" id="KW-0677">Repeat</keyword>
<dbReference type="SUPFAM" id="SSF54695">
    <property type="entry name" value="POZ domain"/>
    <property type="match status" value="1"/>
</dbReference>
<dbReference type="Pfam" id="PF01344">
    <property type="entry name" value="Kelch_1"/>
    <property type="match status" value="2"/>
</dbReference>
<comment type="caution">
    <text evidence="4">The sequence shown here is derived from an EMBL/GenBank/DDBJ whole genome shotgun (WGS) entry which is preliminary data.</text>
</comment>
<evidence type="ECO:0000259" key="3">
    <source>
        <dbReference type="PROSITE" id="PS50097"/>
    </source>
</evidence>
<dbReference type="InterPro" id="IPR011705">
    <property type="entry name" value="BACK"/>
</dbReference>
<dbReference type="Gene3D" id="3.30.710.10">
    <property type="entry name" value="Potassium Channel Kv1.1, Chain A"/>
    <property type="match status" value="1"/>
</dbReference>
<evidence type="ECO:0000256" key="2">
    <source>
        <dbReference type="ARBA" id="ARBA00022737"/>
    </source>
</evidence>
<evidence type="ECO:0000256" key="1">
    <source>
        <dbReference type="ARBA" id="ARBA00022441"/>
    </source>
</evidence>
<dbReference type="PROSITE" id="PS50097">
    <property type="entry name" value="BTB"/>
    <property type="match status" value="1"/>
</dbReference>
<dbReference type="InterPro" id="IPR011333">
    <property type="entry name" value="SKP1/BTB/POZ_sf"/>
</dbReference>
<dbReference type="Pfam" id="PF00651">
    <property type="entry name" value="BTB"/>
    <property type="match status" value="1"/>
</dbReference>
<dbReference type="Pfam" id="PF07707">
    <property type="entry name" value="BACK"/>
    <property type="match status" value="1"/>
</dbReference>
<dbReference type="EMBL" id="JAFBMS010000002">
    <property type="protein sequence ID" value="KAG9354482.1"/>
    <property type="molecule type" value="Genomic_DNA"/>
</dbReference>
<dbReference type="Gene3D" id="2.120.10.80">
    <property type="entry name" value="Kelch-type beta propeller"/>
    <property type="match status" value="2"/>
</dbReference>
<organism evidence="4 5">
    <name type="scientific">Albula glossodonta</name>
    <name type="common">roundjaw bonefish</name>
    <dbReference type="NCBI Taxonomy" id="121402"/>
    <lineage>
        <taxon>Eukaryota</taxon>
        <taxon>Metazoa</taxon>
        <taxon>Chordata</taxon>
        <taxon>Craniata</taxon>
        <taxon>Vertebrata</taxon>
        <taxon>Euteleostomi</taxon>
        <taxon>Actinopterygii</taxon>
        <taxon>Neopterygii</taxon>
        <taxon>Teleostei</taxon>
        <taxon>Albuliformes</taxon>
        <taxon>Albulidae</taxon>
        <taxon>Albula</taxon>
    </lineage>
</organism>
<reference evidence="4" key="1">
    <citation type="thesis" date="2021" institute="BYU ScholarsArchive" country="Provo, UT, USA">
        <title>Applications of and Algorithms for Genome Assembly and Genomic Analyses with an Emphasis on Marine Teleosts.</title>
        <authorList>
            <person name="Pickett B.D."/>
        </authorList>
    </citation>
    <scope>NUCLEOTIDE SEQUENCE</scope>
    <source>
        <strain evidence="4">HI-2016</strain>
    </source>
</reference>
<dbReference type="AlphaFoldDB" id="A0A8T2PST2"/>
<dbReference type="PANTHER" id="PTHR45632:SF15">
    <property type="entry name" value="BTB DOMAIN-CONTAINING PROTEIN"/>
    <property type="match status" value="1"/>
</dbReference>
<dbReference type="InterPro" id="IPR006652">
    <property type="entry name" value="Kelch_1"/>
</dbReference>
<dbReference type="InterPro" id="IPR017096">
    <property type="entry name" value="BTB-kelch_protein"/>
</dbReference>
<evidence type="ECO:0000313" key="5">
    <source>
        <dbReference type="Proteomes" id="UP000824540"/>
    </source>
</evidence>
<accession>A0A8T2PST2</accession>
<dbReference type="PANTHER" id="PTHR45632">
    <property type="entry name" value="LD33804P"/>
    <property type="match status" value="1"/>
</dbReference>
<dbReference type="SMART" id="SM00875">
    <property type="entry name" value="BACK"/>
    <property type="match status" value="1"/>
</dbReference>
<name>A0A8T2PST2_9TELE</name>
<dbReference type="SUPFAM" id="SSF117281">
    <property type="entry name" value="Kelch motif"/>
    <property type="match status" value="1"/>
</dbReference>
<dbReference type="Gene3D" id="1.25.40.420">
    <property type="match status" value="1"/>
</dbReference>
<sequence>MEPKILGTEIRTDAYWMDAHLGGVEKKVEETEGGMRLESDTYAQHLLKGAGFLWQQVSLCDVTLEAEGVQFRAHRVILASVSSYCRFLFTKHPSSCLSERPVKLQGVSAQGLKHVLGLVYRGHMTLSMDMVEESLLAAQSLLIQDAIKVCLHFLAVSLSPETCPQILGMASRLGLPHLHSKALVYLGTHCHGLLRDPEKMLGLGPAALLQLLGRDDLGDISEVKLLRGTLRWLEHKPNRASHAREVLSRVRLPLVPPEALLDELAEQPQVCADPICLQMLREALAYHVRPLLQPALQGPSTTIRGATPCLLVVGGRTEGNRVCQEVWATTERDVDWKRLAEMGAPLYNHCCVILNNFLFVLGGQHQFDPCGHQPTNEVHRYDPRTETWIQVAGMLQKRTRFHADVLSGALVAVAGGTMLGGLAEKWGDGGSFLMGAGGFSGGKTLSHLYSYLPRLKRWVPNRPLAISRCDHGMATVQDTIYCVGGRTLNKAQEWTHVNEMEFYCPAVDQWTTVRVSPLGCSQFSLTASGLQLYITGGASLRSRSKIRDVFTYASRDRKWERKGMLPLALVGHCACTLSISGEMVRRLQSQISPCTPPSPAVSTLKLSVLE</sequence>
<dbReference type="Proteomes" id="UP000824540">
    <property type="component" value="Unassembled WGS sequence"/>
</dbReference>
<keyword evidence="1" id="KW-0880">Kelch repeat</keyword>
<dbReference type="PIRSF" id="PIRSF037037">
    <property type="entry name" value="Kelch-like_protein_gigaxonin"/>
    <property type="match status" value="1"/>
</dbReference>
<dbReference type="SMART" id="SM00225">
    <property type="entry name" value="BTB"/>
    <property type="match status" value="1"/>
</dbReference>
<gene>
    <name evidence="4" type="ORF">JZ751_001192</name>
</gene>
<dbReference type="InterPro" id="IPR015915">
    <property type="entry name" value="Kelch-typ_b-propeller"/>
</dbReference>
<evidence type="ECO:0000313" key="4">
    <source>
        <dbReference type="EMBL" id="KAG9354482.1"/>
    </source>
</evidence>
<dbReference type="OrthoDB" id="1925334at2759"/>
<dbReference type="SMART" id="SM00612">
    <property type="entry name" value="Kelch"/>
    <property type="match status" value="4"/>
</dbReference>
<keyword evidence="5" id="KW-1185">Reference proteome</keyword>
<protein>
    <recommendedName>
        <fullName evidence="3">BTB domain-containing protein</fullName>
    </recommendedName>
</protein>